<evidence type="ECO:0000256" key="1">
    <source>
        <dbReference type="SAM" id="MobiDB-lite"/>
    </source>
</evidence>
<feature type="compositionally biased region" description="Basic residues" evidence="1">
    <location>
        <begin position="485"/>
        <end position="501"/>
    </location>
</feature>
<comment type="caution">
    <text evidence="2">The sequence shown here is derived from an EMBL/GenBank/DDBJ whole genome shotgun (WGS) entry which is preliminary data.</text>
</comment>
<organism evidence="2 3">
    <name type="scientific">Argiope bruennichi</name>
    <name type="common">Wasp spider</name>
    <name type="synonym">Aranea bruennichi</name>
    <dbReference type="NCBI Taxonomy" id="94029"/>
    <lineage>
        <taxon>Eukaryota</taxon>
        <taxon>Metazoa</taxon>
        <taxon>Ecdysozoa</taxon>
        <taxon>Arthropoda</taxon>
        <taxon>Chelicerata</taxon>
        <taxon>Arachnida</taxon>
        <taxon>Araneae</taxon>
        <taxon>Araneomorphae</taxon>
        <taxon>Entelegynae</taxon>
        <taxon>Araneoidea</taxon>
        <taxon>Araneidae</taxon>
        <taxon>Argiope</taxon>
    </lineage>
</organism>
<name>A0A8T0FES0_ARGBR</name>
<evidence type="ECO:0000313" key="3">
    <source>
        <dbReference type="Proteomes" id="UP000807504"/>
    </source>
</evidence>
<feature type="region of interest" description="Disordered" evidence="1">
    <location>
        <begin position="476"/>
        <end position="501"/>
    </location>
</feature>
<keyword evidence="3" id="KW-1185">Reference proteome</keyword>
<dbReference type="OrthoDB" id="6431550at2759"/>
<reference evidence="2" key="2">
    <citation type="submission" date="2020-06" db="EMBL/GenBank/DDBJ databases">
        <authorList>
            <person name="Sheffer M."/>
        </authorList>
    </citation>
    <scope>NUCLEOTIDE SEQUENCE</scope>
</reference>
<reference evidence="2" key="1">
    <citation type="journal article" date="2020" name="bioRxiv">
        <title>Chromosome-level reference genome of the European wasp spider Argiope bruennichi: a resource for studies on range expansion and evolutionary adaptation.</title>
        <authorList>
            <person name="Sheffer M.M."/>
            <person name="Hoppe A."/>
            <person name="Krehenwinkel H."/>
            <person name="Uhl G."/>
            <person name="Kuss A.W."/>
            <person name="Jensen L."/>
            <person name="Jensen C."/>
            <person name="Gillespie R.G."/>
            <person name="Hoff K.J."/>
            <person name="Prost S."/>
        </authorList>
    </citation>
    <scope>NUCLEOTIDE SEQUENCE</scope>
</reference>
<dbReference type="AlphaFoldDB" id="A0A8T0FES0"/>
<accession>A0A8T0FES0</accession>
<evidence type="ECO:0000313" key="2">
    <source>
        <dbReference type="EMBL" id="KAF8789461.1"/>
    </source>
</evidence>
<dbReference type="Proteomes" id="UP000807504">
    <property type="component" value="Unassembled WGS sequence"/>
</dbReference>
<protein>
    <submittedName>
        <fullName evidence="2">Uncharacterized protein</fullName>
    </submittedName>
</protein>
<gene>
    <name evidence="2" type="ORF">HNY73_007398</name>
</gene>
<sequence length="501" mass="59420">MEKQLKFVLNYSLEEITLRRVVANLWTETDIVVMIQNFPCECPHDIEHRKKNRNVAFNKVKAKLSKLVIPASLKERMMDLIKPIGTELMQWKTFHDSIFQSTNRDLSLYMLKRVVWTSAGTIDYRRTAKILLCSDVLGVRTRYSIACLYCYVDDIPVLWNELPEVVKNCYLSAFYVPLVRELQLEFYWAHVMVGEEPKLERIVTEPLREVATFNQHAFETFARKGNRSATDYFLRKLSTEVRNASLMNAVNIVISDRCTNTSTWKTDFPLEKLSEMLCYLLSLMSPAQQEQIIRKRPVEVLRCFLDWPCQDLFLETADFVFTFLPETKYGTLLRSITKNIESSGYYFPMLFRKFFINSPREFKSIFINYECQFCSYFDEFFNAEDAETIKCFFRNVTVEDRMSLCSRYNFFRILDPLIMNGKWYLVKMCIEEISPFQKDRARLEETYMGYLRGVDSRNRRLRKRRWRQIFQECDEEDKATASSKRSSRGKTLIKAKKLQTQ</sequence>
<proteinExistence type="predicted"/>
<dbReference type="EMBL" id="JABXBU010000012">
    <property type="protein sequence ID" value="KAF8789461.1"/>
    <property type="molecule type" value="Genomic_DNA"/>
</dbReference>